<proteinExistence type="predicted"/>
<accession>E8M8M4</accession>
<evidence type="ECO:0000313" key="2">
    <source>
        <dbReference type="Proteomes" id="UP000006228"/>
    </source>
</evidence>
<sequence length="59" mass="6691">MKSFFDQTVEVQEVGGCTALEPYIQRIRNGEMTRAIVACDTDLTSFVTPQVQEHCNIIR</sequence>
<organism evidence="1 2">
    <name type="scientific">Vibrio sinaloensis DSM 21326</name>
    <dbReference type="NCBI Taxonomy" id="945550"/>
    <lineage>
        <taxon>Bacteria</taxon>
        <taxon>Pseudomonadati</taxon>
        <taxon>Pseudomonadota</taxon>
        <taxon>Gammaproteobacteria</taxon>
        <taxon>Vibrionales</taxon>
        <taxon>Vibrionaceae</taxon>
        <taxon>Vibrio</taxon>
        <taxon>Vibrio oreintalis group</taxon>
    </lineage>
</organism>
<dbReference type="Proteomes" id="UP000006228">
    <property type="component" value="Unassembled WGS sequence"/>
</dbReference>
<gene>
    <name evidence="1" type="ORF">VISI1226_13643</name>
</gene>
<comment type="caution">
    <text evidence="1">The sequence shown here is derived from an EMBL/GenBank/DDBJ whole genome shotgun (WGS) entry which is preliminary data.</text>
</comment>
<dbReference type="AlphaFoldDB" id="E8M8M4"/>
<name>E8M8M4_PHOS4</name>
<feature type="non-terminal residue" evidence="1">
    <location>
        <position position="59"/>
    </location>
</feature>
<evidence type="ECO:0000313" key="1">
    <source>
        <dbReference type="EMBL" id="EGA69569.1"/>
    </source>
</evidence>
<dbReference type="EMBL" id="AEVT01000076">
    <property type="protein sequence ID" value="EGA69569.1"/>
    <property type="molecule type" value="Genomic_DNA"/>
</dbReference>
<protein>
    <submittedName>
        <fullName evidence="1">Uncharacterized protein</fullName>
    </submittedName>
</protein>
<reference evidence="1 2" key="1">
    <citation type="journal article" date="2012" name="Int. J. Syst. Evol. Microbiol.">
        <title>Vibrio caribbeanicus sp. nov., isolated from the marine sponge Scleritoderma cyanea.</title>
        <authorList>
            <person name="Hoffmann M."/>
            <person name="Monday S.R."/>
            <person name="Allard M.W."/>
            <person name="Strain E.A."/>
            <person name="Whittaker P."/>
            <person name="Naum M."/>
            <person name="McCarthy P.J."/>
            <person name="Lopez J.V."/>
            <person name="Fischer M."/>
            <person name="Brown E.W."/>
        </authorList>
    </citation>
    <scope>NUCLEOTIDE SEQUENCE [LARGE SCALE GENOMIC DNA]</scope>
    <source>
        <strain evidence="2">DSMZ 21326</strain>
    </source>
</reference>